<evidence type="ECO:0000256" key="1">
    <source>
        <dbReference type="ARBA" id="ARBA00004196"/>
    </source>
</evidence>
<sequence>MMNKLKGWWNTANFKALSILLCFCLIVSFLHGQTVIEGQIDHSLGVDSFRITYTTNFVEHDEIFTRGTEIMVNVDDGRFKIELNESPAVFYVKFNLPKNRSDSIGNDYRILGNNANIFMIEPNSTVMINVLPQKVLFSGMSAPLMKCQFDLFSLYARMKKERISLSAAQGHFDHNASKEDVWKFLDAYKAVHDTAIHVAKDIISTYAFDSLTSNAIYYNFYGSVRFFEINYLNLKSAFSKDSLRAYFVGHYNEFYSDEKIPDESKNYLGQSNMYPRYLAYKTRTDISMRLAPLGRRIKPNLMLVDKLISERYRDHVYDQVALSSFLNRGTKEYMDDMFFMTLLGNIKNQEYKEYISEMRNKKSSGRKSYQFELEDEHGKIYRNADFKGKVILLDFWFTGCRGCIALHKNMKPVKERFKRNPDFVYVSVSIDTKKEMWKNSLASGDYTDDTDIKLWLGDLGKKHPIIKYYNIASYPTMIIIDGDDEIVAINPPNPYTEHNENALVNIIEEALNK</sequence>
<dbReference type="Pfam" id="PF13905">
    <property type="entry name" value="Thioredoxin_8"/>
    <property type="match status" value="1"/>
</dbReference>
<evidence type="ECO:0000256" key="4">
    <source>
        <dbReference type="ARBA" id="ARBA00023284"/>
    </source>
</evidence>
<evidence type="ECO:0000256" key="3">
    <source>
        <dbReference type="ARBA" id="ARBA00023157"/>
    </source>
</evidence>
<dbReference type="EMBL" id="JACNYK010000002">
    <property type="protein sequence ID" value="MBD1425659.1"/>
    <property type="molecule type" value="Genomic_DNA"/>
</dbReference>
<dbReference type="InterPro" id="IPR012336">
    <property type="entry name" value="Thioredoxin-like_fold"/>
</dbReference>
<keyword evidence="2" id="KW-0201">Cytochrome c-type biogenesis</keyword>
<dbReference type="RefSeq" id="WP_190308808.1">
    <property type="nucleotide sequence ID" value="NZ_JACNYK010000002.1"/>
</dbReference>
<dbReference type="InterPro" id="IPR013766">
    <property type="entry name" value="Thioredoxin_domain"/>
</dbReference>
<evidence type="ECO:0000256" key="2">
    <source>
        <dbReference type="ARBA" id="ARBA00022748"/>
    </source>
</evidence>
<comment type="subcellular location">
    <subcellularLocation>
        <location evidence="1">Cell envelope</location>
    </subcellularLocation>
</comment>
<evidence type="ECO:0000313" key="7">
    <source>
        <dbReference type="Proteomes" id="UP000606494"/>
    </source>
</evidence>
<dbReference type="PANTHER" id="PTHR42852">
    <property type="entry name" value="THIOL:DISULFIDE INTERCHANGE PROTEIN DSBE"/>
    <property type="match status" value="1"/>
</dbReference>
<comment type="caution">
    <text evidence="6">The sequence shown here is derived from an EMBL/GenBank/DDBJ whole genome shotgun (WGS) entry which is preliminary data.</text>
</comment>
<dbReference type="PANTHER" id="PTHR42852:SF6">
    <property type="entry name" value="THIOL:DISULFIDE INTERCHANGE PROTEIN DSBE"/>
    <property type="match status" value="1"/>
</dbReference>
<keyword evidence="4" id="KW-0676">Redox-active center</keyword>
<keyword evidence="3" id="KW-1015">Disulfide bond</keyword>
<dbReference type="Gene3D" id="3.40.30.10">
    <property type="entry name" value="Glutaredoxin"/>
    <property type="match status" value="1"/>
</dbReference>
<dbReference type="InterPro" id="IPR036249">
    <property type="entry name" value="Thioredoxin-like_sf"/>
</dbReference>
<dbReference type="InterPro" id="IPR050553">
    <property type="entry name" value="Thioredoxin_ResA/DsbE_sf"/>
</dbReference>
<proteinExistence type="predicted"/>
<accession>A0ABR7Y2Y0</accession>
<protein>
    <submittedName>
        <fullName evidence="6">TlpA family protein disulfide reductase</fullName>
    </submittedName>
</protein>
<evidence type="ECO:0000313" key="6">
    <source>
        <dbReference type="EMBL" id="MBD1425659.1"/>
    </source>
</evidence>
<gene>
    <name evidence="6" type="ORF">H8B17_08705</name>
</gene>
<name>A0ABR7Y2Y0_9SPHI</name>
<feature type="domain" description="Thioredoxin" evidence="5">
    <location>
        <begin position="362"/>
        <end position="512"/>
    </location>
</feature>
<evidence type="ECO:0000259" key="5">
    <source>
        <dbReference type="PROSITE" id="PS51352"/>
    </source>
</evidence>
<reference evidence="6 7" key="1">
    <citation type="submission" date="2020-08" db="EMBL/GenBank/DDBJ databases">
        <title>Sphingobacterium sp. DN00404 isolated from aquaculture water.</title>
        <authorList>
            <person name="Zhang M."/>
        </authorList>
    </citation>
    <scope>NUCLEOTIDE SEQUENCE [LARGE SCALE GENOMIC DNA]</scope>
    <source>
        <strain evidence="6 7">KCTC 32294</strain>
    </source>
</reference>
<dbReference type="SUPFAM" id="SSF52833">
    <property type="entry name" value="Thioredoxin-like"/>
    <property type="match status" value="1"/>
</dbReference>
<dbReference type="PROSITE" id="PS51352">
    <property type="entry name" value="THIOREDOXIN_2"/>
    <property type="match status" value="1"/>
</dbReference>
<keyword evidence="7" id="KW-1185">Reference proteome</keyword>
<organism evidence="6 7">
    <name type="scientific">Sphingobacterium arenae</name>
    <dbReference type="NCBI Taxonomy" id="1280598"/>
    <lineage>
        <taxon>Bacteria</taxon>
        <taxon>Pseudomonadati</taxon>
        <taxon>Bacteroidota</taxon>
        <taxon>Sphingobacteriia</taxon>
        <taxon>Sphingobacteriales</taxon>
        <taxon>Sphingobacteriaceae</taxon>
        <taxon>Sphingobacterium</taxon>
    </lineage>
</organism>
<dbReference type="Proteomes" id="UP000606494">
    <property type="component" value="Unassembled WGS sequence"/>
</dbReference>
<dbReference type="CDD" id="cd02966">
    <property type="entry name" value="TlpA_like_family"/>
    <property type="match status" value="1"/>
</dbReference>